<comment type="subcellular location">
    <subcellularLocation>
        <location evidence="1">Membrane</location>
        <topology evidence="1">Multi-pass membrane protein</topology>
    </subcellularLocation>
</comment>
<dbReference type="Pfam" id="PF00854">
    <property type="entry name" value="PTR2"/>
    <property type="match status" value="1"/>
</dbReference>
<keyword evidence="4 6" id="KW-1133">Transmembrane helix</keyword>
<evidence type="ECO:0000256" key="4">
    <source>
        <dbReference type="ARBA" id="ARBA00022989"/>
    </source>
</evidence>
<feature type="transmembrane region" description="Helical" evidence="6">
    <location>
        <begin position="445"/>
        <end position="467"/>
    </location>
</feature>
<feature type="transmembrane region" description="Helical" evidence="6">
    <location>
        <begin position="127"/>
        <end position="149"/>
    </location>
</feature>
<keyword evidence="8" id="KW-1185">Reference proteome</keyword>
<protein>
    <submittedName>
        <fullName evidence="7">Protein NRT1/ PTR FAMILY 6.3-like</fullName>
    </submittedName>
</protein>
<dbReference type="Gene3D" id="1.20.1250.20">
    <property type="entry name" value="MFS general substrate transporter like domains"/>
    <property type="match status" value="1"/>
</dbReference>
<feature type="transmembrane region" description="Helical" evidence="6">
    <location>
        <begin position="405"/>
        <end position="424"/>
    </location>
</feature>
<dbReference type="SUPFAM" id="SSF103473">
    <property type="entry name" value="MFS general substrate transporter"/>
    <property type="match status" value="1"/>
</dbReference>
<dbReference type="InterPro" id="IPR036259">
    <property type="entry name" value="MFS_trans_sf"/>
</dbReference>
<accession>A0A5N5H3H1</accession>
<keyword evidence="3 6" id="KW-0812">Transmembrane</keyword>
<gene>
    <name evidence="7" type="ORF">D8674_024641</name>
</gene>
<evidence type="ECO:0000313" key="8">
    <source>
        <dbReference type="Proteomes" id="UP000327157"/>
    </source>
</evidence>
<evidence type="ECO:0000256" key="2">
    <source>
        <dbReference type="ARBA" id="ARBA00005982"/>
    </source>
</evidence>
<sequence length="531" mass="58734">MHLGNATSANTVTNFLGTSFILCLLGGFVADTFLGRYLTIAIFATIQATGVTVLTISTIVPSLRPPKCTDGTVLPCITSSGKQLTVLYIALYLTALGTGGLKSGVSGFGSDQFDDSDKQERKQMANFFNWFFFFISIGSLAAVTVLVYIEDNLGRQWGYGICVCAIVLGLIVFLSGTRRYRFKKLVGSPLTQIAGVFVAAWKKRNMELPTDLTLLYNVDDIDDGKKKKKKQELPHSNSSGYFLDKAAIKDPKTEGGKTAIVNKWSLSTLTDVEEVKMIIRMLPIWATTIMFWTIYAQMTTFSVSQATTMNRHIGKSFQIPPASLTAFFVGSILLTVPVYDRIIVPVARNLLNNPQGLTPLQRIGVGLVFSIFSMVAAALTEVKRMNAARAHGLTGNPKAEIPLSVFWLVPQFFFVGSGEAFMYIGQLDFFLRECPKGMKTMSTGLFLSTLSLGFFVSSLLVSLVHKVTGDRKPWFANNINQGKLYDFYWLLALLSALNLVVYLFCANWYVYKDKRLAEEGIELEEVETCVH</sequence>
<reference evidence="7 8" key="3">
    <citation type="submission" date="2019-11" db="EMBL/GenBank/DDBJ databases">
        <title>A de novo genome assembly of a pear dwarfing rootstock.</title>
        <authorList>
            <person name="Wang F."/>
            <person name="Wang J."/>
            <person name="Li S."/>
            <person name="Zhang Y."/>
            <person name="Fang M."/>
            <person name="Ma L."/>
            <person name="Zhao Y."/>
            <person name="Jiang S."/>
        </authorList>
    </citation>
    <scope>NUCLEOTIDE SEQUENCE [LARGE SCALE GENOMIC DNA]</scope>
    <source>
        <strain evidence="7">S2</strain>
        <tissue evidence="7">Leaf</tissue>
    </source>
</reference>
<feature type="transmembrane region" description="Helical" evidence="6">
    <location>
        <begin position="155"/>
        <end position="174"/>
    </location>
</feature>
<dbReference type="PROSITE" id="PS01022">
    <property type="entry name" value="PTR2_1"/>
    <property type="match status" value="1"/>
</dbReference>
<dbReference type="GO" id="GO:0016020">
    <property type="term" value="C:membrane"/>
    <property type="evidence" value="ECO:0007669"/>
    <property type="project" value="UniProtKB-SubCell"/>
</dbReference>
<feature type="transmembrane region" description="Helical" evidence="6">
    <location>
        <begin position="487"/>
        <end position="510"/>
    </location>
</feature>
<dbReference type="GO" id="GO:0022857">
    <property type="term" value="F:transmembrane transporter activity"/>
    <property type="evidence" value="ECO:0007669"/>
    <property type="project" value="InterPro"/>
</dbReference>
<feature type="transmembrane region" description="Helical" evidence="6">
    <location>
        <begin position="277"/>
        <end position="298"/>
    </location>
</feature>
<evidence type="ECO:0000256" key="1">
    <source>
        <dbReference type="ARBA" id="ARBA00004141"/>
    </source>
</evidence>
<dbReference type="EMBL" id="SMOL01000231">
    <property type="protein sequence ID" value="KAB2622459.1"/>
    <property type="molecule type" value="Genomic_DNA"/>
</dbReference>
<comment type="caution">
    <text evidence="7">The sequence shown here is derived from an EMBL/GenBank/DDBJ whole genome shotgun (WGS) entry which is preliminary data.</text>
</comment>
<evidence type="ECO:0000256" key="6">
    <source>
        <dbReference type="SAM" id="Phobius"/>
    </source>
</evidence>
<dbReference type="Proteomes" id="UP000327157">
    <property type="component" value="Chromosome 4"/>
</dbReference>
<feature type="transmembrane region" description="Helical" evidence="6">
    <location>
        <begin position="12"/>
        <end position="30"/>
    </location>
</feature>
<feature type="transmembrane region" description="Helical" evidence="6">
    <location>
        <begin position="318"/>
        <end position="339"/>
    </location>
</feature>
<evidence type="ECO:0000256" key="5">
    <source>
        <dbReference type="ARBA" id="ARBA00023136"/>
    </source>
</evidence>
<comment type="similarity">
    <text evidence="2">Belongs to the major facilitator superfamily. Proton-dependent oligopeptide transporter (POT/PTR) (TC 2.A.17) family.</text>
</comment>
<keyword evidence="5 6" id="KW-0472">Membrane</keyword>
<dbReference type="AlphaFoldDB" id="A0A5N5H3H1"/>
<reference evidence="8" key="2">
    <citation type="submission" date="2019-10" db="EMBL/GenBank/DDBJ databases">
        <title>A de novo genome assembly of a pear dwarfing rootstock.</title>
        <authorList>
            <person name="Wang F."/>
            <person name="Wang J."/>
            <person name="Li S."/>
            <person name="Zhang Y."/>
            <person name="Fang M."/>
            <person name="Ma L."/>
            <person name="Zhao Y."/>
            <person name="Jiang S."/>
        </authorList>
    </citation>
    <scope>NUCLEOTIDE SEQUENCE [LARGE SCALE GENOMIC DNA]</scope>
</reference>
<dbReference type="InterPro" id="IPR000109">
    <property type="entry name" value="POT_fam"/>
</dbReference>
<feature type="transmembrane region" description="Helical" evidence="6">
    <location>
        <begin position="36"/>
        <end position="60"/>
    </location>
</feature>
<dbReference type="OrthoDB" id="8904098at2759"/>
<evidence type="ECO:0000256" key="3">
    <source>
        <dbReference type="ARBA" id="ARBA00022692"/>
    </source>
</evidence>
<dbReference type="GO" id="GO:0006857">
    <property type="term" value="P:oligopeptide transport"/>
    <property type="evidence" value="ECO:0007669"/>
    <property type="project" value="InterPro"/>
</dbReference>
<name>A0A5N5H3H1_9ROSA</name>
<organism evidence="7 8">
    <name type="scientific">Pyrus ussuriensis x Pyrus communis</name>
    <dbReference type="NCBI Taxonomy" id="2448454"/>
    <lineage>
        <taxon>Eukaryota</taxon>
        <taxon>Viridiplantae</taxon>
        <taxon>Streptophyta</taxon>
        <taxon>Embryophyta</taxon>
        <taxon>Tracheophyta</taxon>
        <taxon>Spermatophyta</taxon>
        <taxon>Magnoliopsida</taxon>
        <taxon>eudicotyledons</taxon>
        <taxon>Gunneridae</taxon>
        <taxon>Pentapetalae</taxon>
        <taxon>rosids</taxon>
        <taxon>fabids</taxon>
        <taxon>Rosales</taxon>
        <taxon>Rosaceae</taxon>
        <taxon>Amygdaloideae</taxon>
        <taxon>Maleae</taxon>
        <taxon>Pyrus</taxon>
    </lineage>
</organism>
<reference evidence="7 8" key="1">
    <citation type="submission" date="2019-09" db="EMBL/GenBank/DDBJ databases">
        <authorList>
            <person name="Ou C."/>
        </authorList>
    </citation>
    <scope>NUCLEOTIDE SEQUENCE [LARGE SCALE GENOMIC DNA]</scope>
    <source>
        <strain evidence="7">S2</strain>
        <tissue evidence="7">Leaf</tissue>
    </source>
</reference>
<proteinExistence type="inferred from homology"/>
<dbReference type="InterPro" id="IPR018456">
    <property type="entry name" value="PTR2_symporter_CS"/>
</dbReference>
<feature type="transmembrane region" description="Helical" evidence="6">
    <location>
        <begin position="360"/>
        <end position="379"/>
    </location>
</feature>
<dbReference type="PANTHER" id="PTHR11654">
    <property type="entry name" value="OLIGOPEPTIDE TRANSPORTER-RELATED"/>
    <property type="match status" value="1"/>
</dbReference>
<evidence type="ECO:0000313" key="7">
    <source>
        <dbReference type="EMBL" id="KAB2622459.1"/>
    </source>
</evidence>